<dbReference type="PANTHER" id="PTHR46439:SF1">
    <property type="entry name" value="CYSTEINE-RICH MOTOR NEURON 1 PROTEIN"/>
    <property type="match status" value="1"/>
</dbReference>
<dbReference type="GO" id="GO:0004867">
    <property type="term" value="F:serine-type endopeptidase inhibitor activity"/>
    <property type="evidence" value="ECO:0007669"/>
    <property type="project" value="InterPro"/>
</dbReference>
<accession>A0AAV8W828</accession>
<dbReference type="GO" id="GO:0005886">
    <property type="term" value="C:plasma membrane"/>
    <property type="evidence" value="ECO:0007669"/>
    <property type="project" value="TreeGrafter"/>
</dbReference>
<keyword evidence="1" id="KW-1133">Transmembrane helix</keyword>
<keyword evidence="1" id="KW-0812">Transmembrane</keyword>
<dbReference type="SUPFAM" id="SSF57603">
    <property type="entry name" value="FnI-like domain"/>
    <property type="match status" value="3"/>
</dbReference>
<proteinExistence type="predicted"/>
<feature type="transmembrane region" description="Helical" evidence="1">
    <location>
        <begin position="455"/>
        <end position="482"/>
    </location>
</feature>
<evidence type="ECO:0000313" key="3">
    <source>
        <dbReference type="EMBL" id="KAJ8922437.1"/>
    </source>
</evidence>
<keyword evidence="1" id="KW-0472">Membrane</keyword>
<feature type="domain" description="Antistasin-like" evidence="2">
    <location>
        <begin position="341"/>
        <end position="367"/>
    </location>
</feature>
<evidence type="ECO:0000256" key="1">
    <source>
        <dbReference type="SAM" id="Phobius"/>
    </source>
</evidence>
<comment type="caution">
    <text evidence="3">The sequence shown here is derived from an EMBL/GenBank/DDBJ whole genome shotgun (WGS) entry which is preliminary data.</text>
</comment>
<keyword evidence="4" id="KW-1185">Reference proteome</keyword>
<dbReference type="Proteomes" id="UP001159042">
    <property type="component" value="Unassembled WGS sequence"/>
</dbReference>
<dbReference type="EMBL" id="JANEYG010000007">
    <property type="protein sequence ID" value="KAJ8922437.1"/>
    <property type="molecule type" value="Genomic_DNA"/>
</dbReference>
<dbReference type="Gene3D" id="2.10.22.10">
    <property type="entry name" value="Antistasin, domain 1"/>
    <property type="match status" value="1"/>
</dbReference>
<protein>
    <recommendedName>
        <fullName evidence="2">Antistasin-like domain-containing protein</fullName>
    </recommendedName>
</protein>
<dbReference type="PROSITE" id="PS51252">
    <property type="entry name" value="ANTISTASIN"/>
    <property type="match status" value="1"/>
</dbReference>
<gene>
    <name evidence="3" type="ORF">NQ315_004384</name>
</gene>
<dbReference type="Pfam" id="PF02822">
    <property type="entry name" value="Antistasin"/>
    <property type="match status" value="1"/>
</dbReference>
<dbReference type="Gene3D" id="2.10.70.10">
    <property type="entry name" value="Complement Module, domain 1"/>
    <property type="match status" value="3"/>
</dbReference>
<evidence type="ECO:0000259" key="2">
    <source>
        <dbReference type="PROSITE" id="PS51252"/>
    </source>
</evidence>
<dbReference type="InterPro" id="IPR052624">
    <property type="entry name" value="CRIM1"/>
</dbReference>
<organism evidence="3 4">
    <name type="scientific">Exocentrus adspersus</name>
    <dbReference type="NCBI Taxonomy" id="1586481"/>
    <lineage>
        <taxon>Eukaryota</taxon>
        <taxon>Metazoa</taxon>
        <taxon>Ecdysozoa</taxon>
        <taxon>Arthropoda</taxon>
        <taxon>Hexapoda</taxon>
        <taxon>Insecta</taxon>
        <taxon>Pterygota</taxon>
        <taxon>Neoptera</taxon>
        <taxon>Endopterygota</taxon>
        <taxon>Coleoptera</taxon>
        <taxon>Polyphaga</taxon>
        <taxon>Cucujiformia</taxon>
        <taxon>Chrysomeloidea</taxon>
        <taxon>Cerambycidae</taxon>
        <taxon>Lamiinae</taxon>
        <taxon>Acanthocinini</taxon>
        <taxon>Exocentrus</taxon>
    </lineage>
</organism>
<evidence type="ECO:0000313" key="4">
    <source>
        <dbReference type="Proteomes" id="UP001159042"/>
    </source>
</evidence>
<dbReference type="PANTHER" id="PTHR46439">
    <property type="entry name" value="CYSTEINE-RICH MOTOR NEURON 1 PROTEIN"/>
    <property type="match status" value="1"/>
</dbReference>
<dbReference type="InterPro" id="IPR004094">
    <property type="entry name" value="Antistasin-like"/>
</dbReference>
<reference evidence="3 4" key="1">
    <citation type="journal article" date="2023" name="Insect Mol. Biol.">
        <title>Genome sequencing provides insights into the evolution of gene families encoding plant cell wall-degrading enzymes in longhorned beetles.</title>
        <authorList>
            <person name="Shin N.R."/>
            <person name="Okamura Y."/>
            <person name="Kirsch R."/>
            <person name="Pauchet Y."/>
        </authorList>
    </citation>
    <scope>NUCLEOTIDE SEQUENCE [LARGE SCALE GENOMIC DNA]</scope>
    <source>
        <strain evidence="3">EAD_L_NR</strain>
    </source>
</reference>
<sequence>MYCIFLSAIQAAPSIEACPPDSALKGEGCVCDPDTCVKPPCLSTLSVATTGSDLPGSCCPIYECTGCSNDTLIDGKCPCAPAAVLDTNNQCVCVDEEKHLVNGECVCNPSQCQIPPLCDRKSVPVTVDDGCCKKTICKPCPADSESTHLETEDIEDHCVCLPCKNECGNNRTVVVKKHGTGFPGHCCDLYECKQLDEIEEGCRVDDTLYQNGEEWLTADEQTCKCQNGLSLCSKIHEEQSLSCVEEQKIYKHLEKWIKEDGCTYCTCTNGEEMCISHFCEVKESQIQKNETEACFKDETVYQHLETWTEKDGCTYCTCLNGVEKCTADFCEKEPIHKKNECQPLANCNKTCSNGFKINKKGCEICKCNAFKFTEILTKYNITMKDLLTIVEDYVSRRTSTTTTSTVPPTVPPSVEIVNTGVPTNTDTIARLFEQTLKTSTTTEPSVVPTDKDAGYWNVAIPILAVLSFACVVFIIIIVMCIYKSRRKSSIDLSHCHYETVNSINNNNTIKKTDQLL</sequence>
<name>A0AAV8W828_9CUCU</name>
<dbReference type="AlphaFoldDB" id="A0AAV8W828"/>